<evidence type="ECO:0000313" key="6">
    <source>
        <dbReference type="EMBL" id="GAA0876223.1"/>
    </source>
</evidence>
<evidence type="ECO:0000256" key="4">
    <source>
        <dbReference type="PROSITE-ProRule" id="PRU01161"/>
    </source>
</evidence>
<feature type="domain" description="PNPLA" evidence="5">
    <location>
        <begin position="1"/>
        <end position="181"/>
    </location>
</feature>
<dbReference type="EMBL" id="BAAAFH010000022">
    <property type="protein sequence ID" value="GAA0876223.1"/>
    <property type="molecule type" value="Genomic_DNA"/>
</dbReference>
<dbReference type="Pfam" id="PF01734">
    <property type="entry name" value="Patatin"/>
    <property type="match status" value="1"/>
</dbReference>
<dbReference type="PANTHER" id="PTHR14226">
    <property type="entry name" value="NEUROPATHY TARGET ESTERASE/SWISS CHEESE D.MELANOGASTER"/>
    <property type="match status" value="1"/>
</dbReference>
<evidence type="ECO:0000256" key="1">
    <source>
        <dbReference type="ARBA" id="ARBA00022801"/>
    </source>
</evidence>
<sequence>MLKALEEHNIPVDYITGTSAGALVGAYYACGYSASEIEAIVLSDLFQLMTKGEIEPEHKFSLRQEEINASMLNIPFSKDSILSKSLPTSFIKPALMDFEMLISLGVTSASTGENFDSLFIPFRCVASDIADKKSVIFSGGALNKAVRASMTFPFYMNPIRVNGRLLFDGGLYNNFPADVMYHEFDPDFIIGSNVSSNEPPPTEDDVFSHLKNMLVSKTTFDLPCETGVMIEPNIDVSTFDFDKAREAINGGYESAILLMDSIKQQIHRRTSPEELKEKRKQFRSKIIPLQIDQVHAQDKGGKTSSFAESTISGKLKRGFLDEHKLKKQYFRLIETPQISYLFPTIDKTSDSTYGLHLKVNKSKDFKLAVGGHFSSRPVNTGYIGFSYYSMGKAAFRVNLESYFGKFYGSVKANIDFHVPSVLPVTIQPYFVMNRWDYFRSFATFFEPVKPSFLIQNELYFGSKFSVPLTNTTKTGGDFRLFYLDDSYYQSEDFGLSDTADHTYFDGVSLRWSLEKNTLNRKQFASEGHAFKLLVNYVSGREHSVSGSTGNDKYDIVKDHNWINVQAEANYFFLNTKISHTGGHLVGVFNSQSLFKNYTASILSTTAFAPTPDSRTYFLPEYRSPQYIGFGINQVFTFKNRIDLRIDAYGFQPFVEIERNPDGSFGYDRDVGPPRFLGSASIIYFSPLGPIRGTLNYFPYQNKPISFQISFGYVLFNERAIR</sequence>
<feature type="active site" description="Nucleophile" evidence="4">
    <location>
        <position position="19"/>
    </location>
</feature>
<feature type="short sequence motif" description="GXSXG" evidence="4">
    <location>
        <begin position="17"/>
        <end position="21"/>
    </location>
</feature>
<comment type="caution">
    <text evidence="6">The sequence shown here is derived from an EMBL/GenBank/DDBJ whole genome shotgun (WGS) entry which is preliminary data.</text>
</comment>
<dbReference type="InterPro" id="IPR002641">
    <property type="entry name" value="PNPLA_dom"/>
</dbReference>
<comment type="caution">
    <text evidence="4">Lacks conserved residue(s) required for the propagation of feature annotation.</text>
</comment>
<dbReference type="Gene3D" id="3.40.1090.10">
    <property type="entry name" value="Cytosolic phospholipase A2 catalytic domain"/>
    <property type="match status" value="2"/>
</dbReference>
<protein>
    <submittedName>
        <fullName evidence="6">Patatin-like phospholipase family protein</fullName>
    </submittedName>
</protein>
<name>A0ABP3Y3X4_9FLAO</name>
<dbReference type="PROSITE" id="PS51635">
    <property type="entry name" value="PNPLA"/>
    <property type="match status" value="1"/>
</dbReference>
<dbReference type="PANTHER" id="PTHR14226:SF29">
    <property type="entry name" value="NEUROPATHY TARGET ESTERASE SWS"/>
    <property type="match status" value="1"/>
</dbReference>
<evidence type="ECO:0000259" key="5">
    <source>
        <dbReference type="PROSITE" id="PS51635"/>
    </source>
</evidence>
<proteinExistence type="predicted"/>
<organism evidence="6 7">
    <name type="scientific">Wandonia haliotis</name>
    <dbReference type="NCBI Taxonomy" id="574963"/>
    <lineage>
        <taxon>Bacteria</taxon>
        <taxon>Pseudomonadati</taxon>
        <taxon>Bacteroidota</taxon>
        <taxon>Flavobacteriia</taxon>
        <taxon>Flavobacteriales</taxon>
        <taxon>Crocinitomicaceae</taxon>
        <taxon>Wandonia</taxon>
    </lineage>
</organism>
<reference evidence="7" key="1">
    <citation type="journal article" date="2019" name="Int. J. Syst. Evol. Microbiol.">
        <title>The Global Catalogue of Microorganisms (GCM) 10K type strain sequencing project: providing services to taxonomists for standard genome sequencing and annotation.</title>
        <authorList>
            <consortium name="The Broad Institute Genomics Platform"/>
            <consortium name="The Broad Institute Genome Sequencing Center for Infectious Disease"/>
            <person name="Wu L."/>
            <person name="Ma J."/>
        </authorList>
    </citation>
    <scope>NUCLEOTIDE SEQUENCE [LARGE SCALE GENOMIC DNA]</scope>
    <source>
        <strain evidence="7">JCM 16083</strain>
    </source>
</reference>
<feature type="short sequence motif" description="DGA/G" evidence="4">
    <location>
        <begin position="168"/>
        <end position="170"/>
    </location>
</feature>
<evidence type="ECO:0000256" key="2">
    <source>
        <dbReference type="ARBA" id="ARBA00022963"/>
    </source>
</evidence>
<dbReference type="InterPro" id="IPR050301">
    <property type="entry name" value="NTE"/>
</dbReference>
<keyword evidence="1 4" id="KW-0378">Hydrolase</keyword>
<dbReference type="InterPro" id="IPR016035">
    <property type="entry name" value="Acyl_Trfase/lysoPLipase"/>
</dbReference>
<feature type="active site" description="Proton acceptor" evidence="4">
    <location>
        <position position="168"/>
    </location>
</feature>
<dbReference type="SUPFAM" id="SSF52151">
    <property type="entry name" value="FabD/lysophospholipase-like"/>
    <property type="match status" value="1"/>
</dbReference>
<keyword evidence="2 4" id="KW-0442">Lipid degradation</keyword>
<keyword evidence="7" id="KW-1185">Reference proteome</keyword>
<gene>
    <name evidence="6" type="ORF">GCM10009118_26330</name>
</gene>
<evidence type="ECO:0000313" key="7">
    <source>
        <dbReference type="Proteomes" id="UP001501126"/>
    </source>
</evidence>
<keyword evidence="3 4" id="KW-0443">Lipid metabolism</keyword>
<dbReference type="Proteomes" id="UP001501126">
    <property type="component" value="Unassembled WGS sequence"/>
</dbReference>
<accession>A0ABP3Y3X4</accession>
<evidence type="ECO:0000256" key="3">
    <source>
        <dbReference type="ARBA" id="ARBA00023098"/>
    </source>
</evidence>